<organism evidence="2">
    <name type="scientific">Microvirga ossetica</name>
    <dbReference type="NCBI Taxonomy" id="1882682"/>
    <lineage>
        <taxon>Bacteria</taxon>
        <taxon>Pseudomonadati</taxon>
        <taxon>Pseudomonadota</taxon>
        <taxon>Alphaproteobacteria</taxon>
        <taxon>Hyphomicrobiales</taxon>
        <taxon>Methylobacteriaceae</taxon>
        <taxon>Microvirga</taxon>
    </lineage>
</organism>
<evidence type="ECO:0000256" key="1">
    <source>
        <dbReference type="SAM" id="MobiDB-lite"/>
    </source>
</evidence>
<sequence length="372" mass="40281">MNGIARQFEPQITRSGGTPSKFHFTVRCSDCANTDTYEATRPTGNDTVRGYFKDRGWLLGRAPSFDLCPACLARPRHAQETQSPGQRRETKALDKRHRETADILARHMGKPEELAAEVFRPKEAKPMQPPAPQAPQTANAGPALSPEAEQALSSMAADLKSLRSAVEFMADQLSQLVALGSRQTEALASLPPALAQSAEGLSGELRQVANAIQALPHRSRPVTDQASGTRAEAAQMQAVDAEPAPVAEASVQEPSRRTKVSRKAKDDAIVRESADIVVKSIADPKGKNRFYTAIRLPRQLWDEAGFGPEDSLLLDWTGSALSVERATEGGVKPKSVGRTSVVLQSWKLGNLNFGQPRVSGTDGFLRLMGNQR</sequence>
<keyword evidence="2" id="KW-0614">Plasmid</keyword>
<dbReference type="KEGG" id="moc:BB934_35520"/>
<feature type="region of interest" description="Disordered" evidence="1">
    <location>
        <begin position="124"/>
        <end position="152"/>
    </location>
</feature>
<name>A0A1B2EUC6_9HYPH</name>
<evidence type="ECO:0000313" key="2">
    <source>
        <dbReference type="EMBL" id="ANY83569.1"/>
    </source>
</evidence>
<gene>
    <name evidence="2" type="ORF">BB934_35520</name>
</gene>
<accession>A0A1B2EUC6</accession>
<feature type="region of interest" description="Disordered" evidence="1">
    <location>
        <begin position="76"/>
        <end position="96"/>
    </location>
</feature>
<feature type="compositionally biased region" description="Low complexity" evidence="1">
    <location>
        <begin position="134"/>
        <end position="143"/>
    </location>
</feature>
<protein>
    <submittedName>
        <fullName evidence="2">Uncharacterized protein</fullName>
    </submittedName>
</protein>
<dbReference type="EMBL" id="CP016618">
    <property type="protein sequence ID" value="ANY83569.1"/>
    <property type="molecule type" value="Genomic_DNA"/>
</dbReference>
<feature type="region of interest" description="Disordered" evidence="1">
    <location>
        <begin position="213"/>
        <end position="265"/>
    </location>
</feature>
<dbReference type="OrthoDB" id="8012229at2"/>
<proteinExistence type="predicted"/>
<feature type="compositionally biased region" description="Basic and acidic residues" evidence="1">
    <location>
        <begin position="86"/>
        <end position="96"/>
    </location>
</feature>
<geneLocation type="plasmid" evidence="2">
    <name>unnamed3</name>
</geneLocation>
<dbReference type="RefSeq" id="WP_099514562.1">
    <property type="nucleotide sequence ID" value="NZ_CP016618.1"/>
</dbReference>
<dbReference type="AlphaFoldDB" id="A0A1B2EUC6"/>
<feature type="compositionally biased region" description="Low complexity" evidence="1">
    <location>
        <begin position="238"/>
        <end position="253"/>
    </location>
</feature>
<reference evidence="2" key="1">
    <citation type="submission" date="2016-07" db="EMBL/GenBank/DDBJ databases">
        <title>Microvirga ossetica sp. nov. a new species of rhizobia isolated from root nodules of the legume species Vicia alpestris Steven originated from North Ossetia region in the Caucasus.</title>
        <authorList>
            <person name="Safronova V.I."/>
            <person name="Kuznetsova I.G."/>
            <person name="Sazanova A.L."/>
            <person name="Belimov A."/>
            <person name="Andronov E."/>
            <person name="Osledkin Y.S."/>
            <person name="Onishchuk O.P."/>
            <person name="Kurchak O.N."/>
            <person name="Shaposhnikov A.I."/>
            <person name="Willems A."/>
            <person name="Tikhonovich I.A."/>
        </authorList>
    </citation>
    <scope>NUCLEOTIDE SEQUENCE [LARGE SCALE GENOMIC DNA]</scope>
    <source>
        <strain evidence="2">V5/3M</strain>
        <plasmid evidence="2">unnamed3</plasmid>
    </source>
</reference>